<evidence type="ECO:0000313" key="1">
    <source>
        <dbReference type="EMBL" id="AIE91472.1"/>
    </source>
</evidence>
<name>A0A075FP62_9EURY</name>
<sequence>MILSVYRNGKLIKFESLPREVREYLESHREKLQNRHIVKEGDADWWTTIDKVDFGIVESPKVLIPDYGLKCSLHMNGDRFVPGHSVVYVTNNNGDILRSLIPMLNHPLIMLIRLWKAPPLRGMRLRSSSNVVKDLPLSPESKGTRLYGLSESESKCLEKEVEILFRGR</sequence>
<organism evidence="1">
    <name type="scientific">uncultured marine group II/III euryarchaeote AD1000_11_G05</name>
    <dbReference type="NCBI Taxonomy" id="1457723"/>
    <lineage>
        <taxon>Archaea</taxon>
        <taxon>Methanobacteriati</taxon>
        <taxon>Methanobacteriota</taxon>
        <taxon>environmental samples</taxon>
    </lineage>
</organism>
<dbReference type="EMBL" id="KF900339">
    <property type="protein sequence ID" value="AIE91472.1"/>
    <property type="molecule type" value="Genomic_DNA"/>
</dbReference>
<reference evidence="1" key="1">
    <citation type="journal article" date="2014" name="Genome Biol. Evol.">
        <title>Pangenome evidence for extensive interdomain horizontal transfer affecting lineage core and shell genes in uncultured planktonic thaumarchaeota and euryarchaeota.</title>
        <authorList>
            <person name="Deschamps P."/>
            <person name="Zivanovic Y."/>
            <person name="Moreira D."/>
            <person name="Rodriguez-Valera F."/>
            <person name="Lopez-Garcia P."/>
        </authorList>
    </citation>
    <scope>NUCLEOTIDE SEQUENCE</scope>
</reference>
<dbReference type="AlphaFoldDB" id="A0A075FP62"/>
<accession>A0A075FP62</accession>
<dbReference type="REBASE" id="90408">
    <property type="entry name" value="M.UeuG05ORFAP"/>
</dbReference>
<protein>
    <submittedName>
        <fullName evidence="1">Uncharacterized protein</fullName>
    </submittedName>
</protein>
<proteinExistence type="predicted"/>